<keyword evidence="4" id="KW-1185">Reference proteome</keyword>
<gene>
    <name evidence="3" type="primary">g3032</name>
    <name evidence="3" type="ORF">VP750_LOCUS2593</name>
</gene>
<proteinExistence type="predicted"/>
<feature type="region of interest" description="Disordered" evidence="1">
    <location>
        <begin position="600"/>
        <end position="621"/>
    </location>
</feature>
<evidence type="ECO:0000259" key="2">
    <source>
        <dbReference type="Pfam" id="PF23354"/>
    </source>
</evidence>
<feature type="region of interest" description="Disordered" evidence="1">
    <location>
        <begin position="1181"/>
        <end position="1205"/>
    </location>
</feature>
<accession>A0ABP1FP52</accession>
<feature type="compositionally biased region" description="Low complexity" evidence="1">
    <location>
        <begin position="606"/>
        <end position="618"/>
    </location>
</feature>
<dbReference type="EMBL" id="CAXHTA020000004">
    <property type="protein sequence ID" value="CAL5220934.1"/>
    <property type="molecule type" value="Genomic_DNA"/>
</dbReference>
<evidence type="ECO:0000256" key="1">
    <source>
        <dbReference type="SAM" id="MobiDB-lite"/>
    </source>
</evidence>
<comment type="caution">
    <text evidence="3">The sequence shown here is derived from an EMBL/GenBank/DDBJ whole genome shotgun (WGS) entry which is preliminary data.</text>
</comment>
<dbReference type="PANTHER" id="PTHR21286">
    <property type="entry name" value="NUCLEAR PORE COMPLEX PROTEIN NUP160"/>
    <property type="match status" value="1"/>
</dbReference>
<feature type="region of interest" description="Disordered" evidence="1">
    <location>
        <begin position="1429"/>
        <end position="1468"/>
    </location>
</feature>
<evidence type="ECO:0000313" key="3">
    <source>
        <dbReference type="EMBL" id="CAL5220934.1"/>
    </source>
</evidence>
<dbReference type="Pfam" id="PF23354">
    <property type="entry name" value="TPR_NUP160_120_M"/>
    <property type="match status" value="1"/>
</dbReference>
<name>A0ABP1FP52_9CHLO</name>
<feature type="compositionally biased region" description="Polar residues" evidence="1">
    <location>
        <begin position="1434"/>
        <end position="1443"/>
    </location>
</feature>
<dbReference type="Proteomes" id="UP001497392">
    <property type="component" value="Unassembled WGS sequence"/>
</dbReference>
<sequence length="1468" mass="155174">MAQPRLPQLYVECRITHQQAEPSRVDVHEPEAPELGFELQNAAGAAFHDTKAVRGLSWTINQEEPSRLHLRNFSTAAQPSRQDMTLAFPQALLPHVAVDMSRVYAITHGGFLHSIQLPEGLHPAATTGQQPTEVSPAFTPMSAEFQKLGPPTALLLVGSHICIGTQSGTVLAVPKASAQRGSADFAVELKPPGGVGRLLTSLFARATSAAVTCMAAVELAGHTLLAVAYSDASLRLWDLSRQAHLLHSPLVPSGTQEGAALPTNMAFAPPPGDEPGRPGKVVVQLDEPVQDAAASRFVAFELYGTPGTMSSLSGLDLQQVSILEPLSGRPLAQGRVKSLAAQQRTGGKVRAWVLDADGIPCALDDSPISRGLKGAVVQLDTHDIASIAQSTNPTLQEELWGQAVAALEGVSGRKVPEDLVLSTLADGLVSGGSLSLPALRAALSAAGRSISLQELRRMTSADLKHSIAQALGEAAAAQGTFAAAQKLYRDYLEAERTHSAVMALCLPPGGAHAAPLLIRRGPALSCLQPAEPVTALVQNACAPEHFVSSQAMQRIAAASSLIRDLIGPFCSTLAVALLERGFDLGREVLPAIMHALAAGPGTAVPSQGSRSASASSEGMRSHWRRQRSKLALDVGALLEHVEPLDQALSGYASLLDRSSPAVGPASTAPPTQPPDDRKLAAAAGQAAASRSEAAASLLMLLAYIGTTRSLGILVVSNGHLQHIQQSVIPAVESALRQAEMIRWLASSPAQHTEAPGRDPSALLHRLQLGQASAPLPTGCQAQEKSLAEALLASRSFSGQEASVTTPWGPCAEDTLLGVRNADASMADEDAADLSAKVAHLGMQLLEAKQVSGLLPVLRFAGTVSEEPHLQFLKGYAALDQLRSTSGSADRAAWLDMALGPLFRAAAALGTDSSAESPSSLTPMRSLLYWLWKDATAAAFEEEGPKGQQLQYFEALMLVCERLGCPEGAAQFAQAAVHQVDAAYSSDSSNEAARHAREGRLWTNLFVYYLEAGRMEAAYAAMQATPVPERQLESLQRLLGELCTRGNIATLVQLPLSGVIQLDRNGQAEVRSVGDEALSYLRRRADVSDLAVAPQPYQVLYSFCVSRSCFREAAAAQLAYARRLRDETPQQLDLIISALSAAANALSLVEPAHAWLEDPASADTAPAQHGFLGSSLPEGSYLPAAQDNASPRSPLPEAGQQDALDSDAPDAVHLVTPGALMKEVAKVHAMRSAGMHNFEAAKPMDLIHLLLGQKQMNAAWQLASSVLEGAALGKALVYTIRALAEACVQAQHEEGSSTASSSGTQGSAASWQALRGRLSDAACGASAGVLRIAAVDAILSADRRMSLPAWLLAPFQVQDASKGMAGSQVDPAALLRVLMKHCQVEQAAALALQYLRAWQTEVLDSERQRHAAVWFPHDLLRDLVSRLGGDRPQSGGASRLQSELDSALQRHRQTVEEQSSRLQQQSMIY</sequence>
<dbReference type="PANTHER" id="PTHR21286:SF0">
    <property type="entry name" value="NUCLEAR PORE COMPLEX PROTEIN NUP160"/>
    <property type="match status" value="1"/>
</dbReference>
<dbReference type="InterPro" id="IPR056535">
    <property type="entry name" value="TPR_NUP160_M"/>
</dbReference>
<feature type="compositionally biased region" description="Polar residues" evidence="1">
    <location>
        <begin position="1459"/>
        <end position="1468"/>
    </location>
</feature>
<organism evidence="3 4">
    <name type="scientific">Coccomyxa viridis</name>
    <dbReference type="NCBI Taxonomy" id="1274662"/>
    <lineage>
        <taxon>Eukaryota</taxon>
        <taxon>Viridiplantae</taxon>
        <taxon>Chlorophyta</taxon>
        <taxon>core chlorophytes</taxon>
        <taxon>Trebouxiophyceae</taxon>
        <taxon>Trebouxiophyceae incertae sedis</taxon>
        <taxon>Coccomyxaceae</taxon>
        <taxon>Coccomyxa</taxon>
    </lineage>
</organism>
<evidence type="ECO:0000313" key="4">
    <source>
        <dbReference type="Proteomes" id="UP001497392"/>
    </source>
</evidence>
<protein>
    <submittedName>
        <fullName evidence="3">G3032 protein</fullName>
    </submittedName>
</protein>
<feature type="domain" description="NUP160 middle TPR" evidence="2">
    <location>
        <begin position="941"/>
        <end position="1147"/>
    </location>
</feature>
<dbReference type="InterPro" id="IPR021717">
    <property type="entry name" value="Nucleoporin_Nup160"/>
</dbReference>
<reference evidence="3 4" key="1">
    <citation type="submission" date="2024-06" db="EMBL/GenBank/DDBJ databases">
        <authorList>
            <person name="Kraege A."/>
            <person name="Thomma B."/>
        </authorList>
    </citation>
    <scope>NUCLEOTIDE SEQUENCE [LARGE SCALE GENOMIC DNA]</scope>
</reference>